<dbReference type="PANTHER" id="PTHR10629:SF52">
    <property type="entry name" value="DNA (CYTOSINE-5)-METHYLTRANSFERASE 1"/>
    <property type="match status" value="1"/>
</dbReference>
<dbReference type="GO" id="GO:0009307">
    <property type="term" value="P:DNA restriction-modification system"/>
    <property type="evidence" value="ECO:0007669"/>
    <property type="project" value="UniProtKB-KW"/>
</dbReference>
<dbReference type="Gene3D" id="1.10.340.30">
    <property type="entry name" value="Hypothetical protein, domain 2"/>
    <property type="match status" value="1"/>
</dbReference>
<keyword evidence="1 5" id="KW-0489">Methyltransferase</keyword>
<proteinExistence type="inferred from homology"/>
<comment type="caution">
    <text evidence="8">The sequence shown here is derived from an EMBL/GenBank/DDBJ whole genome shotgun (WGS) entry which is preliminary data.</text>
</comment>
<evidence type="ECO:0000256" key="5">
    <source>
        <dbReference type="PROSITE-ProRule" id="PRU01016"/>
    </source>
</evidence>
<evidence type="ECO:0000256" key="6">
    <source>
        <dbReference type="RuleBase" id="RU000416"/>
    </source>
</evidence>
<protein>
    <recommendedName>
        <fullName evidence="7">Cytosine-specific methyltransferase</fullName>
        <ecNumber evidence="7">2.1.1.37</ecNumber>
    </recommendedName>
</protein>
<dbReference type="EMBL" id="BOPH01000034">
    <property type="protein sequence ID" value="GIJ67982.1"/>
    <property type="molecule type" value="Genomic_DNA"/>
</dbReference>
<dbReference type="Pfam" id="PF00145">
    <property type="entry name" value="DNA_methylase"/>
    <property type="match status" value="1"/>
</dbReference>
<dbReference type="Gene3D" id="3.90.120.10">
    <property type="entry name" value="DNA Methylase, subunit A, domain 2"/>
    <property type="match status" value="1"/>
</dbReference>
<dbReference type="GO" id="GO:0032259">
    <property type="term" value="P:methylation"/>
    <property type="evidence" value="ECO:0007669"/>
    <property type="project" value="UniProtKB-KW"/>
</dbReference>
<dbReference type="SUPFAM" id="SSF48150">
    <property type="entry name" value="DNA-glycosylase"/>
    <property type="match status" value="1"/>
</dbReference>
<dbReference type="SUPFAM" id="SSF53335">
    <property type="entry name" value="S-adenosyl-L-methionine-dependent methyltransferases"/>
    <property type="match status" value="1"/>
</dbReference>
<dbReference type="PROSITE" id="PS00094">
    <property type="entry name" value="C5_MTASE_1"/>
    <property type="match status" value="1"/>
</dbReference>
<dbReference type="NCBIfam" id="TIGR00675">
    <property type="entry name" value="dcm"/>
    <property type="match status" value="1"/>
</dbReference>
<dbReference type="InterPro" id="IPR050390">
    <property type="entry name" value="C5-Methyltransferase"/>
</dbReference>
<keyword evidence="9" id="KW-1185">Reference proteome</keyword>
<dbReference type="PROSITE" id="PS51679">
    <property type="entry name" value="SAM_MT_C5"/>
    <property type="match status" value="1"/>
</dbReference>
<dbReference type="GO" id="GO:0003677">
    <property type="term" value="F:DNA binding"/>
    <property type="evidence" value="ECO:0007669"/>
    <property type="project" value="TreeGrafter"/>
</dbReference>
<comment type="catalytic activity">
    <reaction evidence="7">
        <text>a 2'-deoxycytidine in DNA + S-adenosyl-L-methionine = a 5-methyl-2'-deoxycytidine in DNA + S-adenosyl-L-homocysteine + H(+)</text>
        <dbReference type="Rhea" id="RHEA:13681"/>
        <dbReference type="Rhea" id="RHEA-COMP:11369"/>
        <dbReference type="Rhea" id="RHEA-COMP:11370"/>
        <dbReference type="ChEBI" id="CHEBI:15378"/>
        <dbReference type="ChEBI" id="CHEBI:57856"/>
        <dbReference type="ChEBI" id="CHEBI:59789"/>
        <dbReference type="ChEBI" id="CHEBI:85452"/>
        <dbReference type="ChEBI" id="CHEBI:85454"/>
        <dbReference type="EC" id="2.1.1.37"/>
    </reaction>
</comment>
<evidence type="ECO:0000256" key="4">
    <source>
        <dbReference type="ARBA" id="ARBA00022747"/>
    </source>
</evidence>
<evidence type="ECO:0000313" key="9">
    <source>
        <dbReference type="Proteomes" id="UP000635606"/>
    </source>
</evidence>
<dbReference type="PROSITE" id="PS00095">
    <property type="entry name" value="C5_MTASE_2"/>
    <property type="match status" value="1"/>
</dbReference>
<dbReference type="AlphaFoldDB" id="A0A8J3ZPU6"/>
<comment type="similarity">
    <text evidence="5 6">Belongs to the class I-like SAM-binding methyltransferase superfamily. C5-methyltransferase family.</text>
</comment>
<dbReference type="Proteomes" id="UP000635606">
    <property type="component" value="Unassembled WGS sequence"/>
</dbReference>
<evidence type="ECO:0000256" key="7">
    <source>
        <dbReference type="RuleBase" id="RU000417"/>
    </source>
</evidence>
<dbReference type="InterPro" id="IPR011257">
    <property type="entry name" value="DNA_glycosylase"/>
</dbReference>
<organism evidence="8 9">
    <name type="scientific">Virgisporangium ochraceum</name>
    <dbReference type="NCBI Taxonomy" id="65505"/>
    <lineage>
        <taxon>Bacteria</taxon>
        <taxon>Bacillati</taxon>
        <taxon>Actinomycetota</taxon>
        <taxon>Actinomycetes</taxon>
        <taxon>Micromonosporales</taxon>
        <taxon>Micromonosporaceae</taxon>
        <taxon>Virgisporangium</taxon>
    </lineage>
</organism>
<sequence>MKLVRGPFVKLPANADACDDSAALLAWTAALREQGARLAADLFCGAGGLSLGLEAAGYRVVLGVDHDDEAVETHRHHHGGMTVDWDLGDPDRIAEVADLIRRTGVELLAGGPPCQPFSKAGRSMIRHRVRHGMRDPYDERRDLWRSFLEVVRAARPQTVLMENVPDMALDKEMFIFRTIVHELEELGYGVQARVVETRRYGVPQFRQRLIIVAVADRTEFTWPPEEPVQVTVMNAIGDLPEVEGGWRPEGGMYGWADYAGPQPGATFQQAMREGVADDDRAKVFDHITRPVREDDARAFELMDSTTRYSDLPEEMRRYRADIFDDKYKRLDADGPSRTITAHIAKDGYWYIHPKQNRTLTVREAARLQTFPDRIRFAGPPSAAFRQIGNAVPPLLGRHLATAVRAAVDAPRPARPQTRQVAERVADWFTSGTSQLVPWLRAETRWQVIQAEILLDRAQPMTVRSLWGLLRMWASPQDTIAAEDQLTEMSRWIQREARGSRILELAAVLAGEPEILDEGDRLRALPGLFETLADLAILAVPVAGEDDAEEPVLAGKGVLRVAARFSGEPVDRKNRLSDGRIAVARMVGDDANARHAHLGLIELANSLCTPETPKCAHCPLRDLCPAADHEPELFQLYTPPSGVEAQKLDDLG</sequence>
<feature type="active site" evidence="5">
    <location>
        <position position="114"/>
    </location>
</feature>
<dbReference type="InterPro" id="IPR023170">
    <property type="entry name" value="HhH_base_excis_C"/>
</dbReference>
<accession>A0A8J3ZPU6</accession>
<dbReference type="PANTHER" id="PTHR10629">
    <property type="entry name" value="CYTOSINE-SPECIFIC METHYLTRANSFERASE"/>
    <property type="match status" value="1"/>
</dbReference>
<dbReference type="InterPro" id="IPR018117">
    <property type="entry name" value="C5_DNA_meth_AS"/>
</dbReference>
<keyword evidence="3 5" id="KW-0949">S-adenosyl-L-methionine</keyword>
<dbReference type="Gene3D" id="1.10.1670.10">
    <property type="entry name" value="Helix-hairpin-Helix base-excision DNA repair enzymes (C-terminal)"/>
    <property type="match status" value="1"/>
</dbReference>
<evidence type="ECO:0000313" key="8">
    <source>
        <dbReference type="EMBL" id="GIJ67982.1"/>
    </source>
</evidence>
<evidence type="ECO:0000256" key="3">
    <source>
        <dbReference type="ARBA" id="ARBA00022691"/>
    </source>
</evidence>
<dbReference type="EC" id="2.1.1.37" evidence="7"/>
<evidence type="ECO:0000256" key="2">
    <source>
        <dbReference type="ARBA" id="ARBA00022679"/>
    </source>
</evidence>
<name>A0A8J3ZPU6_9ACTN</name>
<dbReference type="GO" id="GO:0006281">
    <property type="term" value="P:DNA repair"/>
    <property type="evidence" value="ECO:0007669"/>
    <property type="project" value="InterPro"/>
</dbReference>
<dbReference type="GO" id="GO:0003886">
    <property type="term" value="F:DNA (cytosine-5-)-methyltransferase activity"/>
    <property type="evidence" value="ECO:0007669"/>
    <property type="project" value="UniProtKB-EC"/>
</dbReference>
<keyword evidence="4" id="KW-0680">Restriction system</keyword>
<dbReference type="InterPro" id="IPR031303">
    <property type="entry name" value="C5_meth_CS"/>
</dbReference>
<gene>
    <name evidence="8" type="ORF">Voc01_028990</name>
</gene>
<keyword evidence="2 5" id="KW-0808">Transferase</keyword>
<evidence type="ECO:0000256" key="1">
    <source>
        <dbReference type="ARBA" id="ARBA00022603"/>
    </source>
</evidence>
<reference evidence="8" key="1">
    <citation type="submission" date="2021-01" db="EMBL/GenBank/DDBJ databases">
        <title>Whole genome shotgun sequence of Virgisporangium ochraceum NBRC 16418.</title>
        <authorList>
            <person name="Komaki H."/>
            <person name="Tamura T."/>
        </authorList>
    </citation>
    <scope>NUCLEOTIDE SEQUENCE</scope>
    <source>
        <strain evidence="8">NBRC 16418</strain>
    </source>
</reference>
<dbReference type="InterPro" id="IPR029063">
    <property type="entry name" value="SAM-dependent_MTases_sf"/>
</dbReference>
<dbReference type="Gene3D" id="3.40.50.150">
    <property type="entry name" value="Vaccinia Virus protein VP39"/>
    <property type="match status" value="1"/>
</dbReference>
<dbReference type="InterPro" id="IPR001525">
    <property type="entry name" value="C5_MeTfrase"/>
</dbReference>
<dbReference type="PRINTS" id="PR00105">
    <property type="entry name" value="C5METTRFRASE"/>
</dbReference>
<dbReference type="GO" id="GO:0044027">
    <property type="term" value="P:negative regulation of gene expression via chromosomal CpG island methylation"/>
    <property type="evidence" value="ECO:0007669"/>
    <property type="project" value="TreeGrafter"/>
</dbReference>